<dbReference type="AlphaFoldDB" id="A0A9V1ETA9"/>
<proteinExistence type="predicted"/>
<dbReference type="KEGG" id="ppad:109256975"/>
<protein>
    <submittedName>
        <fullName evidence="4">Uncharacterized protein LOC109256975</fullName>
    </submittedName>
</protein>
<evidence type="ECO:0000256" key="1">
    <source>
        <dbReference type="SAM" id="MobiDB-lite"/>
    </source>
</evidence>
<accession>A0A9V1ETA9</accession>
<feature type="region of interest" description="Disordered" evidence="1">
    <location>
        <begin position="184"/>
        <end position="246"/>
    </location>
</feature>
<dbReference type="Proteomes" id="UP001165780">
    <property type="component" value="Unplaced"/>
</dbReference>
<feature type="region of interest" description="Disordered" evidence="1">
    <location>
        <begin position="1"/>
        <end position="26"/>
    </location>
</feature>
<feature type="region of interest" description="Disordered" evidence="1">
    <location>
        <begin position="108"/>
        <end position="153"/>
    </location>
</feature>
<feature type="compositionally biased region" description="Polar residues" evidence="1">
    <location>
        <begin position="16"/>
        <end position="26"/>
    </location>
</feature>
<evidence type="ECO:0000256" key="2">
    <source>
        <dbReference type="SAM" id="Phobius"/>
    </source>
</evidence>
<evidence type="ECO:0000313" key="4">
    <source>
        <dbReference type="RefSeq" id="XP_019288291.1"/>
    </source>
</evidence>
<dbReference type="GeneID" id="109256975"/>
<dbReference type="RefSeq" id="XP_019288291.1">
    <property type="nucleotide sequence ID" value="XM_019432746.2"/>
</dbReference>
<organism evidence="3 4">
    <name type="scientific">Panthera pardus</name>
    <name type="common">Leopard</name>
    <name type="synonym">Felis pardus</name>
    <dbReference type="NCBI Taxonomy" id="9691"/>
    <lineage>
        <taxon>Eukaryota</taxon>
        <taxon>Metazoa</taxon>
        <taxon>Chordata</taxon>
        <taxon>Craniata</taxon>
        <taxon>Vertebrata</taxon>
        <taxon>Euteleostomi</taxon>
        <taxon>Mammalia</taxon>
        <taxon>Eutheria</taxon>
        <taxon>Laurasiatheria</taxon>
        <taxon>Carnivora</taxon>
        <taxon>Feliformia</taxon>
        <taxon>Felidae</taxon>
        <taxon>Pantherinae</taxon>
        <taxon>Panthera</taxon>
    </lineage>
</organism>
<feature type="compositionally biased region" description="Basic and acidic residues" evidence="1">
    <location>
        <begin position="1"/>
        <end position="11"/>
    </location>
</feature>
<feature type="transmembrane region" description="Helical" evidence="2">
    <location>
        <begin position="27"/>
        <end position="46"/>
    </location>
</feature>
<feature type="compositionally biased region" description="Polar residues" evidence="1">
    <location>
        <begin position="233"/>
        <end position="245"/>
    </location>
</feature>
<keyword evidence="2" id="KW-1133">Transmembrane helix</keyword>
<keyword evidence="3" id="KW-1185">Reference proteome</keyword>
<sequence>MHYARCKDRRPAPTRNKLNPSSSQTDTCLSVLPSLLFIYFAGWVFLTKQRLGSSLACPSAPGSTSERDRRLVLLLRGQLGPRAWVTCSKNVSAPARAAGGCPEILPTAAGTRGLSQARPGPVLRSPRPRVAPPRSGSGRGRVRRQGRLQRAVSLRELPGGALRLRLQSAAPSSGGRVRKTMARPYGKTDLGHPQPAETRPGNHLLKYSKPPRTSQRVKYAPPTSHTGCLASSHLPSSFPTPTGSREGTRFQVPLPQTDLVCAHRLLRHVPPLGL</sequence>
<evidence type="ECO:0000313" key="3">
    <source>
        <dbReference type="Proteomes" id="UP001165780"/>
    </source>
</evidence>
<keyword evidence="2" id="KW-0472">Membrane</keyword>
<reference evidence="4" key="1">
    <citation type="submission" date="2025-08" db="UniProtKB">
        <authorList>
            <consortium name="RefSeq"/>
        </authorList>
    </citation>
    <scope>IDENTIFICATION</scope>
    <source>
        <tissue evidence="4">Whole blood</tissue>
    </source>
</reference>
<name>A0A9V1ETA9_PANPR</name>
<keyword evidence="2" id="KW-0812">Transmembrane</keyword>
<gene>
    <name evidence="4" type="primary">LOC109256975</name>
</gene>